<keyword evidence="3" id="KW-1185">Reference proteome</keyword>
<sequence length="573" mass="58586">MWSSPARRDQVDSGTPGGESDLGSPAPAITAPGPLSSGDIQQPFPEDVALPAGHEASSADRTSSSGALSGDPMGPAPILSDSESATEPTASPPTALRRLRSAQPGPMGLMHALGPDDESDPLSRESSGDLPGMGEVSLDARIEGWRREAQPHRFDGPISGLRSASSRETSPAHGKQEAVNADGSSIGAQPQGHDDDAETLVEGSGNATRQAPDPVGSEKGHALKDQAADHQDAHTRMHSKQASTHAEAAHVHEHPHPTHASLDGLPSARLGHDQSLGPGDPASSAPTNDQEAGLVPEASGAAAHMQPEADTQAMGGQAAALFGDGSLGDGMPASLAGSDTPPLFGLSKDPVFRRTGPMSPAELESPTQVETAPRAHASEPRKSSPVDEEALPVGARRTLQAATRRVANVGMHQRSAKAATGASVASSELSIAPSAGPMPGAVSALIRSGSTGSTADPNQSSETSKASQPNSDETSTPGPEGDDRIQDPGSETKTPTGDDESRKDSVSVVKMTGGLATLFQERDLGAEAQLLPLDPLGVRKPAVKSTDPRAVLEALRIPPGKLVHLSTDEYTGI</sequence>
<protein>
    <submittedName>
        <fullName evidence="2">Uncharacterized protein</fullName>
    </submittedName>
</protein>
<dbReference type="AlphaFoldDB" id="A0AAW1T595"/>
<reference evidence="2 3" key="1">
    <citation type="journal article" date="2024" name="Nat. Commun.">
        <title>Phylogenomics reveals the evolutionary origins of lichenization in chlorophyte algae.</title>
        <authorList>
            <person name="Puginier C."/>
            <person name="Libourel C."/>
            <person name="Otte J."/>
            <person name="Skaloud P."/>
            <person name="Haon M."/>
            <person name="Grisel S."/>
            <person name="Petersen M."/>
            <person name="Berrin J.G."/>
            <person name="Delaux P.M."/>
            <person name="Dal Grande F."/>
            <person name="Keller J."/>
        </authorList>
    </citation>
    <scope>NUCLEOTIDE SEQUENCE [LARGE SCALE GENOMIC DNA]</scope>
    <source>
        <strain evidence="2 3">SAG 2523</strain>
    </source>
</reference>
<feature type="region of interest" description="Disordered" evidence="1">
    <location>
        <begin position="1"/>
        <end position="507"/>
    </location>
</feature>
<dbReference type="EMBL" id="JALJOV010000406">
    <property type="protein sequence ID" value="KAK9863983.1"/>
    <property type="molecule type" value="Genomic_DNA"/>
</dbReference>
<gene>
    <name evidence="2" type="ORF">WJX84_012046</name>
</gene>
<feature type="compositionally biased region" description="Polar residues" evidence="1">
    <location>
        <begin position="448"/>
        <end position="477"/>
    </location>
</feature>
<organism evidence="2 3">
    <name type="scientific">Apatococcus fuscideae</name>
    <dbReference type="NCBI Taxonomy" id="2026836"/>
    <lineage>
        <taxon>Eukaryota</taxon>
        <taxon>Viridiplantae</taxon>
        <taxon>Chlorophyta</taxon>
        <taxon>core chlorophytes</taxon>
        <taxon>Trebouxiophyceae</taxon>
        <taxon>Chlorellales</taxon>
        <taxon>Chlorellaceae</taxon>
        <taxon>Apatococcus</taxon>
    </lineage>
</organism>
<feature type="compositionally biased region" description="Basic and acidic residues" evidence="1">
    <location>
        <begin position="216"/>
        <end position="235"/>
    </location>
</feature>
<feature type="compositionally biased region" description="Basic and acidic residues" evidence="1">
    <location>
        <begin position="1"/>
        <end position="11"/>
    </location>
</feature>
<evidence type="ECO:0000313" key="2">
    <source>
        <dbReference type="EMBL" id="KAK9863983.1"/>
    </source>
</evidence>
<feature type="compositionally biased region" description="Basic and acidic residues" evidence="1">
    <location>
        <begin position="376"/>
        <end position="385"/>
    </location>
</feature>
<evidence type="ECO:0000313" key="3">
    <source>
        <dbReference type="Proteomes" id="UP001485043"/>
    </source>
</evidence>
<feature type="compositionally biased region" description="Basic and acidic residues" evidence="1">
    <location>
        <begin position="247"/>
        <end position="256"/>
    </location>
</feature>
<name>A0AAW1T595_9CHLO</name>
<evidence type="ECO:0000256" key="1">
    <source>
        <dbReference type="SAM" id="MobiDB-lite"/>
    </source>
</evidence>
<comment type="caution">
    <text evidence="2">The sequence shown here is derived from an EMBL/GenBank/DDBJ whole genome shotgun (WGS) entry which is preliminary data.</text>
</comment>
<accession>A0AAW1T595</accession>
<feature type="compositionally biased region" description="Basic and acidic residues" evidence="1">
    <location>
        <begin position="138"/>
        <end position="155"/>
    </location>
</feature>
<proteinExistence type="predicted"/>
<dbReference type="Proteomes" id="UP001485043">
    <property type="component" value="Unassembled WGS sequence"/>
</dbReference>